<dbReference type="SUPFAM" id="SSF51735">
    <property type="entry name" value="NAD(P)-binding Rossmann-fold domains"/>
    <property type="match status" value="1"/>
</dbReference>
<feature type="domain" description="D-isomer specific 2-hydroxyacid dehydrogenase NAD-binding" evidence="3">
    <location>
        <begin position="2"/>
        <end position="94"/>
    </location>
</feature>
<protein>
    <submittedName>
        <fullName evidence="4">NAD(P)-dependent oxidoreductase</fullName>
    </submittedName>
</protein>
<keyword evidence="2" id="KW-0520">NAD</keyword>
<dbReference type="Pfam" id="PF02826">
    <property type="entry name" value="2-Hacid_dh_C"/>
    <property type="match status" value="1"/>
</dbReference>
<dbReference type="Gene3D" id="3.40.50.720">
    <property type="entry name" value="NAD(P)-binding Rossmann-like Domain"/>
    <property type="match status" value="1"/>
</dbReference>
<comment type="similarity">
    <text evidence="1">Belongs to the D-isomer specific 2-hydroxyacid dehydrogenase family.</text>
</comment>
<name>A0ABZ1B6G6_9ACTN</name>
<dbReference type="InterPro" id="IPR036291">
    <property type="entry name" value="NAD(P)-bd_dom_sf"/>
</dbReference>
<accession>A0ABZ1B6G6</accession>
<dbReference type="InterPro" id="IPR006140">
    <property type="entry name" value="D-isomer_DH_NAD-bd"/>
</dbReference>
<evidence type="ECO:0000256" key="2">
    <source>
        <dbReference type="ARBA" id="ARBA00023027"/>
    </source>
</evidence>
<evidence type="ECO:0000313" key="5">
    <source>
        <dbReference type="Proteomes" id="UP001324287"/>
    </source>
</evidence>
<dbReference type="InterPro" id="IPR058205">
    <property type="entry name" value="D-LDH-like"/>
</dbReference>
<proteinExistence type="inferred from homology"/>
<dbReference type="Proteomes" id="UP001324287">
    <property type="component" value="Chromosome"/>
</dbReference>
<keyword evidence="5" id="KW-1185">Reference proteome</keyword>
<dbReference type="PANTHER" id="PTHR43026:SF1">
    <property type="entry name" value="2-HYDROXYACID DEHYDROGENASE HOMOLOG 1-RELATED"/>
    <property type="match status" value="1"/>
</dbReference>
<organism evidence="4 5">
    <name type="scientific">Blastococcus brunescens</name>
    <dbReference type="NCBI Taxonomy" id="1564165"/>
    <lineage>
        <taxon>Bacteria</taxon>
        <taxon>Bacillati</taxon>
        <taxon>Actinomycetota</taxon>
        <taxon>Actinomycetes</taxon>
        <taxon>Geodermatophilales</taxon>
        <taxon>Geodermatophilaceae</taxon>
        <taxon>Blastococcus</taxon>
    </lineage>
</organism>
<sequence>MVGLVGFGNIARRVAHMCSQGFGASVLAFDPFVSNTEMEEVGVEKVEALHDLLPRCDILSMHVPLTARTHHVIGDDELRRLKAGAVVVNTSRGGDR</sequence>
<dbReference type="PANTHER" id="PTHR43026">
    <property type="entry name" value="2-HYDROXYACID DEHYDROGENASE HOMOLOG 1-RELATED"/>
    <property type="match status" value="1"/>
</dbReference>
<evidence type="ECO:0000259" key="3">
    <source>
        <dbReference type="Pfam" id="PF02826"/>
    </source>
</evidence>
<dbReference type="EMBL" id="CP141261">
    <property type="protein sequence ID" value="WRL65433.1"/>
    <property type="molecule type" value="Genomic_DNA"/>
</dbReference>
<evidence type="ECO:0000313" key="4">
    <source>
        <dbReference type="EMBL" id="WRL65433.1"/>
    </source>
</evidence>
<evidence type="ECO:0000256" key="1">
    <source>
        <dbReference type="ARBA" id="ARBA00005854"/>
    </source>
</evidence>
<reference evidence="4 5" key="1">
    <citation type="submission" date="2023-12" db="EMBL/GenBank/DDBJ databases">
        <title>Blastococcus brunescens sp. nov., an actonobacterium isolated from sandstone collected in sahara desert.</title>
        <authorList>
            <person name="Gtari M."/>
            <person name="Ghodhbane F."/>
        </authorList>
    </citation>
    <scope>NUCLEOTIDE SEQUENCE [LARGE SCALE GENOMIC DNA]</scope>
    <source>
        <strain evidence="4 5">BMG 8361</strain>
    </source>
</reference>
<gene>
    <name evidence="4" type="ORF">U6N30_07360</name>
</gene>